<dbReference type="InParanoid" id="D6WMT5"/>
<accession>D6WMT5</accession>
<dbReference type="Proteomes" id="UP000007266">
    <property type="component" value="Linkage group 5"/>
</dbReference>
<reference evidence="1 2" key="2">
    <citation type="journal article" date="2010" name="Nucleic Acids Res.">
        <title>BeetleBase in 2010: revisions to provide comprehensive genomic information for Tribolium castaneum.</title>
        <authorList>
            <person name="Kim H.S."/>
            <person name="Murphy T."/>
            <person name="Xia J."/>
            <person name="Caragea D."/>
            <person name="Park Y."/>
            <person name="Beeman R.W."/>
            <person name="Lorenzen M.D."/>
            <person name="Butcher S."/>
            <person name="Manak J.R."/>
            <person name="Brown S.J."/>
        </authorList>
    </citation>
    <scope>GENOME REANNOTATION</scope>
    <source>
        <strain evidence="1 2">Georgia GA2</strain>
    </source>
</reference>
<dbReference type="HOGENOM" id="CLU_1099746_0_0_1"/>
<name>D6WMT5_TRICA</name>
<evidence type="ECO:0000313" key="2">
    <source>
        <dbReference type="Proteomes" id="UP000007266"/>
    </source>
</evidence>
<dbReference type="AlphaFoldDB" id="D6WMT5"/>
<dbReference type="EMBL" id="KQ971342">
    <property type="protein sequence ID" value="EFA03062.1"/>
    <property type="molecule type" value="Genomic_DNA"/>
</dbReference>
<gene>
    <name evidence="1" type="primary">GLEAN_10918</name>
    <name evidence="1" type="ORF">TcasGA2_TC010918</name>
</gene>
<keyword evidence="2" id="KW-1185">Reference proteome</keyword>
<organism evidence="1 2">
    <name type="scientific">Tribolium castaneum</name>
    <name type="common">Red flour beetle</name>
    <dbReference type="NCBI Taxonomy" id="7070"/>
    <lineage>
        <taxon>Eukaryota</taxon>
        <taxon>Metazoa</taxon>
        <taxon>Ecdysozoa</taxon>
        <taxon>Arthropoda</taxon>
        <taxon>Hexapoda</taxon>
        <taxon>Insecta</taxon>
        <taxon>Pterygota</taxon>
        <taxon>Neoptera</taxon>
        <taxon>Endopterygota</taxon>
        <taxon>Coleoptera</taxon>
        <taxon>Polyphaga</taxon>
        <taxon>Cucujiformia</taxon>
        <taxon>Tenebrionidae</taxon>
        <taxon>Tenebrionidae incertae sedis</taxon>
        <taxon>Tribolium</taxon>
    </lineage>
</organism>
<evidence type="ECO:0000313" key="1">
    <source>
        <dbReference type="EMBL" id="EFA03062.1"/>
    </source>
</evidence>
<sequence>MSVVKRCPLSIKLVRPFPPHATFSSLKFRLNAVLIGRAKDRKLFFSEAETQFPRQFLTIVIKIKSSPNFGEFLPYNTVKHSVLTEVKRIKVRITPVGCVRYNILKRQLSRLEQGDKTAPDSSSLLQMIAIFSNEIVLRLHCLRYDKLRDYYFRFRERKPRLSTEFRLPFGCKFKQNLIRRTFAKIKLYIRTGARNSFTEDPFQTQSFRILFDTFGTDDRSQPNKQLAEIHKGLDQSLFCETFQRETKFISQKF</sequence>
<protein>
    <submittedName>
        <fullName evidence="1">Uncharacterized protein</fullName>
    </submittedName>
</protein>
<proteinExistence type="predicted"/>
<reference evidence="1 2" key="1">
    <citation type="journal article" date="2008" name="Nature">
        <title>The genome of the model beetle and pest Tribolium castaneum.</title>
        <authorList>
            <consortium name="Tribolium Genome Sequencing Consortium"/>
            <person name="Richards S."/>
            <person name="Gibbs R.A."/>
            <person name="Weinstock G.M."/>
            <person name="Brown S.J."/>
            <person name="Denell R."/>
            <person name="Beeman R.W."/>
            <person name="Gibbs R."/>
            <person name="Beeman R.W."/>
            <person name="Brown S.J."/>
            <person name="Bucher G."/>
            <person name="Friedrich M."/>
            <person name="Grimmelikhuijzen C.J."/>
            <person name="Klingler M."/>
            <person name="Lorenzen M."/>
            <person name="Richards S."/>
            <person name="Roth S."/>
            <person name="Schroder R."/>
            <person name="Tautz D."/>
            <person name="Zdobnov E.M."/>
            <person name="Muzny D."/>
            <person name="Gibbs R.A."/>
            <person name="Weinstock G.M."/>
            <person name="Attaway T."/>
            <person name="Bell S."/>
            <person name="Buhay C.J."/>
            <person name="Chandrabose M.N."/>
            <person name="Chavez D."/>
            <person name="Clerk-Blankenburg K.P."/>
            <person name="Cree A."/>
            <person name="Dao M."/>
            <person name="Davis C."/>
            <person name="Chacko J."/>
            <person name="Dinh H."/>
            <person name="Dugan-Rocha S."/>
            <person name="Fowler G."/>
            <person name="Garner T.T."/>
            <person name="Garnes J."/>
            <person name="Gnirke A."/>
            <person name="Hawes A."/>
            <person name="Hernandez J."/>
            <person name="Hines S."/>
            <person name="Holder M."/>
            <person name="Hume J."/>
            <person name="Jhangiani S.N."/>
            <person name="Joshi V."/>
            <person name="Khan Z.M."/>
            <person name="Jackson L."/>
            <person name="Kovar C."/>
            <person name="Kowis A."/>
            <person name="Lee S."/>
            <person name="Lewis L.R."/>
            <person name="Margolis J."/>
            <person name="Morgan M."/>
            <person name="Nazareth L.V."/>
            <person name="Nguyen N."/>
            <person name="Okwuonu G."/>
            <person name="Parker D."/>
            <person name="Richards S."/>
            <person name="Ruiz S.J."/>
            <person name="Santibanez J."/>
            <person name="Savard J."/>
            <person name="Scherer S.E."/>
            <person name="Schneider B."/>
            <person name="Sodergren E."/>
            <person name="Tautz D."/>
            <person name="Vattahil S."/>
            <person name="Villasana D."/>
            <person name="White C.S."/>
            <person name="Wright R."/>
            <person name="Park Y."/>
            <person name="Beeman R.W."/>
            <person name="Lord J."/>
            <person name="Oppert B."/>
            <person name="Lorenzen M."/>
            <person name="Brown S."/>
            <person name="Wang L."/>
            <person name="Savard J."/>
            <person name="Tautz D."/>
            <person name="Richards S."/>
            <person name="Weinstock G."/>
            <person name="Gibbs R.A."/>
            <person name="Liu Y."/>
            <person name="Worley K."/>
            <person name="Weinstock G."/>
            <person name="Elsik C.G."/>
            <person name="Reese J.T."/>
            <person name="Elhaik E."/>
            <person name="Landan G."/>
            <person name="Graur D."/>
            <person name="Arensburger P."/>
            <person name="Atkinson P."/>
            <person name="Beeman R.W."/>
            <person name="Beidler J."/>
            <person name="Brown S.J."/>
            <person name="Demuth J.P."/>
            <person name="Drury D.W."/>
            <person name="Du Y.Z."/>
            <person name="Fujiwara H."/>
            <person name="Lorenzen M."/>
            <person name="Maselli V."/>
            <person name="Osanai M."/>
            <person name="Park Y."/>
            <person name="Robertson H.M."/>
            <person name="Tu Z."/>
            <person name="Wang J.J."/>
            <person name="Wang S."/>
            <person name="Richards S."/>
            <person name="Song H."/>
            <person name="Zhang L."/>
            <person name="Sodergren E."/>
            <person name="Werner D."/>
            <person name="Stanke M."/>
            <person name="Morgenstern B."/>
            <person name="Solovyev V."/>
            <person name="Kosarev P."/>
            <person name="Brown G."/>
            <person name="Chen H.C."/>
            <person name="Ermolaeva O."/>
            <person name="Hlavina W."/>
            <person name="Kapustin Y."/>
            <person name="Kiryutin B."/>
            <person name="Kitts P."/>
            <person name="Maglott D."/>
            <person name="Pruitt K."/>
            <person name="Sapojnikov V."/>
            <person name="Souvorov A."/>
            <person name="Mackey A.J."/>
            <person name="Waterhouse R.M."/>
            <person name="Wyder S."/>
            <person name="Zdobnov E.M."/>
            <person name="Zdobnov E.M."/>
            <person name="Wyder S."/>
            <person name="Kriventseva E.V."/>
            <person name="Kadowaki T."/>
            <person name="Bork P."/>
            <person name="Aranda M."/>
            <person name="Bao R."/>
            <person name="Beermann A."/>
            <person name="Berns N."/>
            <person name="Bolognesi R."/>
            <person name="Bonneton F."/>
            <person name="Bopp D."/>
            <person name="Brown S.J."/>
            <person name="Bucher G."/>
            <person name="Butts T."/>
            <person name="Chaumot A."/>
            <person name="Denell R.E."/>
            <person name="Ferrier D.E."/>
            <person name="Friedrich M."/>
            <person name="Gordon C.M."/>
            <person name="Jindra M."/>
            <person name="Klingler M."/>
            <person name="Lan Q."/>
            <person name="Lattorff H.M."/>
            <person name="Laudet V."/>
            <person name="von Levetsow C."/>
            <person name="Liu Z."/>
            <person name="Lutz R."/>
            <person name="Lynch J.A."/>
            <person name="da Fonseca R.N."/>
            <person name="Posnien N."/>
            <person name="Reuter R."/>
            <person name="Roth S."/>
            <person name="Savard J."/>
            <person name="Schinko J.B."/>
            <person name="Schmitt C."/>
            <person name="Schoppmeier M."/>
            <person name="Schroder R."/>
            <person name="Shippy T.D."/>
            <person name="Simonnet F."/>
            <person name="Marques-Souza H."/>
            <person name="Tautz D."/>
            <person name="Tomoyasu Y."/>
            <person name="Trauner J."/>
            <person name="Van der Zee M."/>
            <person name="Vervoort M."/>
            <person name="Wittkopp N."/>
            <person name="Wimmer E.A."/>
            <person name="Yang X."/>
            <person name="Jones A.K."/>
            <person name="Sattelle D.B."/>
            <person name="Ebert P.R."/>
            <person name="Nelson D."/>
            <person name="Scott J.G."/>
            <person name="Beeman R.W."/>
            <person name="Muthukrishnan S."/>
            <person name="Kramer K.J."/>
            <person name="Arakane Y."/>
            <person name="Beeman R.W."/>
            <person name="Zhu Q."/>
            <person name="Hogenkamp D."/>
            <person name="Dixit R."/>
            <person name="Oppert B."/>
            <person name="Jiang H."/>
            <person name="Zou Z."/>
            <person name="Marshall J."/>
            <person name="Elpidina E."/>
            <person name="Vinokurov K."/>
            <person name="Oppert C."/>
            <person name="Zou Z."/>
            <person name="Evans J."/>
            <person name="Lu Z."/>
            <person name="Zhao P."/>
            <person name="Sumathipala N."/>
            <person name="Altincicek B."/>
            <person name="Vilcinskas A."/>
            <person name="Williams M."/>
            <person name="Hultmark D."/>
            <person name="Hetru C."/>
            <person name="Jiang H."/>
            <person name="Grimmelikhuijzen C.J."/>
            <person name="Hauser F."/>
            <person name="Cazzamali G."/>
            <person name="Williamson M."/>
            <person name="Park Y."/>
            <person name="Li B."/>
            <person name="Tanaka Y."/>
            <person name="Predel R."/>
            <person name="Neupert S."/>
            <person name="Schachtner J."/>
            <person name="Verleyen P."/>
            <person name="Raible F."/>
            <person name="Bork P."/>
            <person name="Friedrich M."/>
            <person name="Walden K.K."/>
            <person name="Robertson H.M."/>
            <person name="Angeli S."/>
            <person name="Foret S."/>
            <person name="Bucher G."/>
            <person name="Schuetz S."/>
            <person name="Maleszka R."/>
            <person name="Wimmer E.A."/>
            <person name="Beeman R.W."/>
            <person name="Lorenzen M."/>
            <person name="Tomoyasu Y."/>
            <person name="Miller S.C."/>
            <person name="Grossmann D."/>
            <person name="Bucher G."/>
        </authorList>
    </citation>
    <scope>NUCLEOTIDE SEQUENCE [LARGE SCALE GENOMIC DNA]</scope>
    <source>
        <strain evidence="1 2">Georgia GA2</strain>
    </source>
</reference>